<comment type="caution">
    <text evidence="1">The sequence shown here is derived from an EMBL/GenBank/DDBJ whole genome shotgun (WGS) entry which is preliminary data.</text>
</comment>
<dbReference type="RefSeq" id="WP_136407335.1">
    <property type="nucleotide sequence ID" value="NZ_JARXRQ010000002.1"/>
</dbReference>
<dbReference type="Proteomes" id="UP000306236">
    <property type="component" value="Unassembled WGS sequence"/>
</dbReference>
<evidence type="ECO:0000313" key="2">
    <source>
        <dbReference type="Proteomes" id="UP000306236"/>
    </source>
</evidence>
<dbReference type="AlphaFoldDB" id="A0A4S5BLX7"/>
<dbReference type="PANTHER" id="PTHR30432:SF1">
    <property type="entry name" value="DNA-BINDING TRANSCRIPTIONAL DUAL REGULATOR MODE"/>
    <property type="match status" value="1"/>
</dbReference>
<dbReference type="InterPro" id="IPR036388">
    <property type="entry name" value="WH-like_DNA-bd_sf"/>
</dbReference>
<dbReference type="InterPro" id="IPR036390">
    <property type="entry name" value="WH_DNA-bd_sf"/>
</dbReference>
<gene>
    <name evidence="1" type="ORF">E8K88_14210</name>
</gene>
<dbReference type="EMBL" id="SSWX01000020">
    <property type="protein sequence ID" value="THJ31791.1"/>
    <property type="molecule type" value="Genomic_DNA"/>
</dbReference>
<keyword evidence="2" id="KW-1185">Reference proteome</keyword>
<dbReference type="Gene3D" id="1.10.10.10">
    <property type="entry name" value="Winged helix-like DNA-binding domain superfamily/Winged helix DNA-binding domain"/>
    <property type="match status" value="1"/>
</dbReference>
<protein>
    <submittedName>
        <fullName evidence="1">LysR family transcriptional regulator</fullName>
    </submittedName>
</protein>
<name>A0A4S5BLX7_9BURK</name>
<dbReference type="OrthoDB" id="9805928at2"/>
<dbReference type="SUPFAM" id="SSF46785">
    <property type="entry name" value="Winged helix' DNA-binding domain"/>
    <property type="match status" value="1"/>
</dbReference>
<accession>A0A4S5BLX7</accession>
<dbReference type="InterPro" id="IPR051815">
    <property type="entry name" value="Molybdate_resp_trans_reg"/>
</dbReference>
<proteinExistence type="predicted"/>
<sequence>MNSQVKFRLRFYTNDTIAIGPGKVELLEAIGAAGSISGAARQLGMSYRRAWLLLEELNGSLRSPAVSTTTGGPRGGGASLTDVGQAIIAHYRSIEALARQTAAQDIEALMQLLH</sequence>
<organism evidence="1 2">
    <name type="scientific">Lampropedia aestuarii</name>
    <dbReference type="NCBI Taxonomy" id="2562762"/>
    <lineage>
        <taxon>Bacteria</taxon>
        <taxon>Pseudomonadati</taxon>
        <taxon>Pseudomonadota</taxon>
        <taxon>Betaproteobacteria</taxon>
        <taxon>Burkholderiales</taxon>
        <taxon>Comamonadaceae</taxon>
        <taxon>Lampropedia</taxon>
    </lineage>
</organism>
<dbReference type="PANTHER" id="PTHR30432">
    <property type="entry name" value="TRANSCRIPTIONAL REGULATOR MODE"/>
    <property type="match status" value="1"/>
</dbReference>
<evidence type="ECO:0000313" key="1">
    <source>
        <dbReference type="EMBL" id="THJ31791.1"/>
    </source>
</evidence>
<reference evidence="1 2" key="1">
    <citation type="submission" date="2019-04" db="EMBL/GenBank/DDBJ databases">
        <title>Lampropedia sp YIM MLB12 draf genome.</title>
        <authorList>
            <person name="Wang Y.-X."/>
        </authorList>
    </citation>
    <scope>NUCLEOTIDE SEQUENCE [LARGE SCALE GENOMIC DNA]</scope>
    <source>
        <strain evidence="1 2">YIM MLB12</strain>
    </source>
</reference>